<organism evidence="1 2">
    <name type="scientific">Solanum tuberosum</name>
    <name type="common">Potato</name>
    <dbReference type="NCBI Taxonomy" id="4113"/>
    <lineage>
        <taxon>Eukaryota</taxon>
        <taxon>Viridiplantae</taxon>
        <taxon>Streptophyta</taxon>
        <taxon>Embryophyta</taxon>
        <taxon>Tracheophyta</taxon>
        <taxon>Spermatophyta</taxon>
        <taxon>Magnoliopsida</taxon>
        <taxon>eudicotyledons</taxon>
        <taxon>Gunneridae</taxon>
        <taxon>Pentapetalae</taxon>
        <taxon>asterids</taxon>
        <taxon>lamiids</taxon>
        <taxon>Solanales</taxon>
        <taxon>Solanaceae</taxon>
        <taxon>Solanoideae</taxon>
        <taxon>Solaneae</taxon>
        <taxon>Solanum</taxon>
    </lineage>
</organism>
<dbReference type="PaxDb" id="4113-PGSC0003DMT400094901"/>
<dbReference type="HOGENOM" id="CLU_140029_0_0_1"/>
<protein>
    <recommendedName>
        <fullName evidence="3">MBD domain-containing protein</fullName>
    </recommendedName>
</protein>
<dbReference type="AlphaFoldDB" id="M1DV49"/>
<reference evidence="2" key="1">
    <citation type="journal article" date="2011" name="Nature">
        <title>Genome sequence and analysis of the tuber crop potato.</title>
        <authorList>
            <consortium name="The Potato Genome Sequencing Consortium"/>
        </authorList>
    </citation>
    <scope>NUCLEOTIDE SEQUENCE [LARGE SCALE GENOMIC DNA]</scope>
    <source>
        <strain evidence="2">cv. DM1-3 516 R44</strain>
    </source>
</reference>
<dbReference type="Proteomes" id="UP000011115">
    <property type="component" value="Unassembled WGS sequence"/>
</dbReference>
<proteinExistence type="predicted"/>
<sequence length="160" mass="18699">MIDHEKKKRSVFRNVRFRIEPSKGEVNCYTIYNPQAVSTNPAEEPICDRLNRKYKEMLHGWIDEKRQRENGSGGFDMYYYHKSKQYRSILEVRKYVFKGLSKFEVDQATTEVKEVLMIECLGKEPLLLRGFRVGETKEKSQIFWGKGWGVAPASAPQKGL</sequence>
<reference evidence="1" key="2">
    <citation type="submission" date="2015-06" db="UniProtKB">
        <authorList>
            <consortium name="EnsemblPlants"/>
        </authorList>
    </citation>
    <scope>IDENTIFICATION</scope>
    <source>
        <strain evidence="1">DM1-3 516 R44</strain>
    </source>
</reference>
<evidence type="ECO:0000313" key="1">
    <source>
        <dbReference type="EnsemblPlants" id="PGSC0003DMT400094901"/>
    </source>
</evidence>
<name>M1DV49_SOLTU</name>
<dbReference type="EnsemblPlants" id="PGSC0003DMT400094901">
    <property type="protein sequence ID" value="PGSC0003DMT400094901"/>
    <property type="gene ID" value="PGSC0003DMG400044472"/>
</dbReference>
<accession>M1DV49</accession>
<dbReference type="Gene3D" id="3.30.890.10">
    <property type="entry name" value="Methyl-cpg-binding Protein 2, Chain A"/>
    <property type="match status" value="1"/>
</dbReference>
<evidence type="ECO:0008006" key="3">
    <source>
        <dbReference type="Google" id="ProtNLM"/>
    </source>
</evidence>
<dbReference type="Gramene" id="PGSC0003DMT400094901">
    <property type="protein sequence ID" value="PGSC0003DMT400094901"/>
    <property type="gene ID" value="PGSC0003DMG400044472"/>
</dbReference>
<evidence type="ECO:0000313" key="2">
    <source>
        <dbReference type="Proteomes" id="UP000011115"/>
    </source>
</evidence>
<keyword evidence="2" id="KW-1185">Reference proteome</keyword>
<dbReference type="InParanoid" id="M1DV49"/>